<evidence type="ECO:0000256" key="3">
    <source>
        <dbReference type="ARBA" id="ARBA00022692"/>
    </source>
</evidence>
<dbReference type="Pfam" id="PF02653">
    <property type="entry name" value="BPD_transp_2"/>
    <property type="match status" value="1"/>
</dbReference>
<feature type="transmembrane region" description="Helical" evidence="6">
    <location>
        <begin position="244"/>
        <end position="261"/>
    </location>
</feature>
<dbReference type="CDD" id="cd06579">
    <property type="entry name" value="TM_PBP1_transp_AraH_like"/>
    <property type="match status" value="1"/>
</dbReference>
<evidence type="ECO:0000256" key="6">
    <source>
        <dbReference type="SAM" id="Phobius"/>
    </source>
</evidence>
<feature type="transmembrane region" description="Helical" evidence="6">
    <location>
        <begin position="12"/>
        <end position="32"/>
    </location>
</feature>
<dbReference type="AlphaFoldDB" id="A0AA49GQU1"/>
<feature type="transmembrane region" description="Helical" evidence="6">
    <location>
        <begin position="169"/>
        <end position="192"/>
    </location>
</feature>
<evidence type="ECO:0000313" key="7">
    <source>
        <dbReference type="EMBL" id="WKN38822.1"/>
    </source>
</evidence>
<reference evidence="7" key="1">
    <citation type="journal article" date="2023" name="Comput. Struct. Biotechnol. J.">
        <title>Discovery of a novel marine Bacteroidetes with a rich repertoire of carbohydrate-active enzymes.</title>
        <authorList>
            <person name="Chen B."/>
            <person name="Liu G."/>
            <person name="Chen Q."/>
            <person name="Wang H."/>
            <person name="Liu L."/>
            <person name="Tang K."/>
        </authorList>
    </citation>
    <scope>NUCLEOTIDE SEQUENCE</scope>
    <source>
        <strain evidence="7">TK19036</strain>
    </source>
</reference>
<proteinExistence type="predicted"/>
<dbReference type="GO" id="GO:0005886">
    <property type="term" value="C:plasma membrane"/>
    <property type="evidence" value="ECO:0007669"/>
    <property type="project" value="UniProtKB-SubCell"/>
</dbReference>
<feature type="transmembrane region" description="Helical" evidence="6">
    <location>
        <begin position="128"/>
        <end position="149"/>
    </location>
</feature>
<feature type="transmembrane region" description="Helical" evidence="6">
    <location>
        <begin position="44"/>
        <end position="63"/>
    </location>
</feature>
<feature type="transmembrane region" description="Helical" evidence="6">
    <location>
        <begin position="213"/>
        <end position="232"/>
    </location>
</feature>
<evidence type="ECO:0000256" key="4">
    <source>
        <dbReference type="ARBA" id="ARBA00022989"/>
    </source>
</evidence>
<evidence type="ECO:0000256" key="1">
    <source>
        <dbReference type="ARBA" id="ARBA00004651"/>
    </source>
</evidence>
<keyword evidence="4 6" id="KW-1133">Transmembrane helix</keyword>
<gene>
    <name evidence="7" type="ORF">K4G66_08910</name>
</gene>
<dbReference type="PANTHER" id="PTHR32196:SF72">
    <property type="entry name" value="RIBOSE IMPORT PERMEASE PROTEIN RBSC"/>
    <property type="match status" value="1"/>
</dbReference>
<feature type="transmembrane region" description="Helical" evidence="6">
    <location>
        <begin position="292"/>
        <end position="312"/>
    </location>
</feature>
<reference evidence="7" key="2">
    <citation type="journal article" date="2024" name="Antonie Van Leeuwenhoek">
        <title>Roseihalotalea indica gen. nov., sp. nov., a halophilic Bacteroidetes from mesopelagic Southwest Indian Ocean with higher carbohydrate metabolic potential.</title>
        <authorList>
            <person name="Chen B."/>
            <person name="Zhang M."/>
            <person name="Lin D."/>
            <person name="Ye J."/>
            <person name="Tang K."/>
        </authorList>
    </citation>
    <scope>NUCLEOTIDE SEQUENCE</scope>
    <source>
        <strain evidence="7">TK19036</strain>
    </source>
</reference>
<evidence type="ECO:0000256" key="2">
    <source>
        <dbReference type="ARBA" id="ARBA00022475"/>
    </source>
</evidence>
<feature type="transmembrane region" description="Helical" evidence="6">
    <location>
        <begin position="70"/>
        <end position="90"/>
    </location>
</feature>
<keyword evidence="3 6" id="KW-0812">Transmembrane</keyword>
<protein>
    <submittedName>
        <fullName evidence="7">ABC transporter permease</fullName>
    </submittedName>
</protein>
<feature type="transmembrane region" description="Helical" evidence="6">
    <location>
        <begin position="268"/>
        <end position="286"/>
    </location>
</feature>
<dbReference type="EMBL" id="CP120682">
    <property type="protein sequence ID" value="WKN38822.1"/>
    <property type="molecule type" value="Genomic_DNA"/>
</dbReference>
<dbReference type="GO" id="GO:0022857">
    <property type="term" value="F:transmembrane transporter activity"/>
    <property type="evidence" value="ECO:0007669"/>
    <property type="project" value="InterPro"/>
</dbReference>
<keyword evidence="2" id="KW-1003">Cell membrane</keyword>
<accession>A0AA49GQU1</accession>
<name>A0AA49GQU1_9BACT</name>
<comment type="subcellular location">
    <subcellularLocation>
        <location evidence="1">Cell membrane</location>
        <topology evidence="1">Multi-pass membrane protein</topology>
    </subcellularLocation>
</comment>
<keyword evidence="5 6" id="KW-0472">Membrane</keyword>
<feature type="transmembrane region" description="Helical" evidence="6">
    <location>
        <begin position="96"/>
        <end position="116"/>
    </location>
</feature>
<sequence>MDRAKLFQGLQDRVVTLALTIVVMFVVCSLIWPDKFPTFDNISLVLLNLSIESIVAVGMMLLLISGMFDLSVGSVVAFSGSIAAYYMYYYGMYTPVAILVGLGFSAVIGLTNGLLVAKVGINPLIQTLAMMGIVRGLALMIAGAGIQNLPEDFNAIGQTKILGLQSPVWFMLIIVAVFSVLVARTVFFRQFYYIGGNEKAANLSGIRVDRVKIIGFVLISSLAGLAGILLASRLGAALATSGRGMELRVITAVILGGASLLGGQGKIIGALLGTLFMGLVSNIMILARVSGYWQEIILGLILIVAVAIDILLKKRAGTTPKNYIQQATAVVSPKKVEA</sequence>
<evidence type="ECO:0000256" key="5">
    <source>
        <dbReference type="ARBA" id="ARBA00023136"/>
    </source>
</evidence>
<dbReference type="PANTHER" id="PTHR32196">
    <property type="entry name" value="ABC TRANSPORTER PERMEASE PROTEIN YPHD-RELATED-RELATED"/>
    <property type="match status" value="1"/>
</dbReference>
<organism evidence="7">
    <name type="scientific">Roseihalotalea indica</name>
    <dbReference type="NCBI Taxonomy" id="2867963"/>
    <lineage>
        <taxon>Bacteria</taxon>
        <taxon>Pseudomonadati</taxon>
        <taxon>Bacteroidota</taxon>
        <taxon>Cytophagia</taxon>
        <taxon>Cytophagales</taxon>
        <taxon>Catalimonadaceae</taxon>
        <taxon>Roseihalotalea</taxon>
    </lineage>
</organism>
<dbReference type="InterPro" id="IPR001851">
    <property type="entry name" value="ABC_transp_permease"/>
</dbReference>